<keyword evidence="3 6" id="KW-0812">Transmembrane</keyword>
<keyword evidence="9" id="KW-1185">Reference proteome</keyword>
<dbReference type="CDD" id="cd10334">
    <property type="entry name" value="SLC6sbd_u1"/>
    <property type="match status" value="1"/>
</dbReference>
<feature type="transmembrane region" description="Helical" evidence="7">
    <location>
        <begin position="257"/>
        <end position="282"/>
    </location>
</feature>
<dbReference type="PANTHER" id="PTHR11616:SF240">
    <property type="entry name" value="BLOATED TUBULES, ISOFORM B-RELATED"/>
    <property type="match status" value="1"/>
</dbReference>
<evidence type="ECO:0000256" key="2">
    <source>
        <dbReference type="ARBA" id="ARBA00022448"/>
    </source>
</evidence>
<feature type="transmembrane region" description="Helical" evidence="7">
    <location>
        <begin position="85"/>
        <end position="109"/>
    </location>
</feature>
<keyword evidence="2 6" id="KW-0813">Transport</keyword>
<accession>A0A1I6CQZ0</accession>
<dbReference type="PROSITE" id="PS00610">
    <property type="entry name" value="NA_NEUROTRAN_SYMP_1"/>
    <property type="match status" value="1"/>
</dbReference>
<organism evidence="8 9">
    <name type="scientific">Desulfoscipio geothermicus DSM 3669</name>
    <dbReference type="NCBI Taxonomy" id="1121426"/>
    <lineage>
        <taxon>Bacteria</taxon>
        <taxon>Bacillati</taxon>
        <taxon>Bacillota</taxon>
        <taxon>Clostridia</taxon>
        <taxon>Eubacteriales</taxon>
        <taxon>Desulfallaceae</taxon>
        <taxon>Desulfoscipio</taxon>
    </lineage>
</organism>
<keyword evidence="4 7" id="KW-1133">Transmembrane helix</keyword>
<dbReference type="Pfam" id="PF00209">
    <property type="entry name" value="SNF"/>
    <property type="match status" value="2"/>
</dbReference>
<evidence type="ECO:0000313" key="9">
    <source>
        <dbReference type="Proteomes" id="UP000199584"/>
    </source>
</evidence>
<dbReference type="EMBL" id="FOYM01000001">
    <property type="protein sequence ID" value="SFQ95625.1"/>
    <property type="molecule type" value="Genomic_DNA"/>
</dbReference>
<feature type="transmembrane region" description="Helical" evidence="7">
    <location>
        <begin position="178"/>
        <end position="201"/>
    </location>
</feature>
<dbReference type="InterPro" id="IPR000175">
    <property type="entry name" value="Na/ntran_symport"/>
</dbReference>
<evidence type="ECO:0000256" key="7">
    <source>
        <dbReference type="SAM" id="Phobius"/>
    </source>
</evidence>
<dbReference type="OrthoDB" id="9762833at2"/>
<feature type="transmembrane region" description="Helical" evidence="7">
    <location>
        <begin position="461"/>
        <end position="482"/>
    </location>
</feature>
<dbReference type="PRINTS" id="PR00176">
    <property type="entry name" value="NANEUSMPORT"/>
</dbReference>
<feature type="transmembrane region" description="Helical" evidence="7">
    <location>
        <begin position="357"/>
        <end position="380"/>
    </location>
</feature>
<feature type="transmembrane region" description="Helical" evidence="7">
    <location>
        <begin position="12"/>
        <end position="31"/>
    </location>
</feature>
<dbReference type="GO" id="GO:0005886">
    <property type="term" value="C:plasma membrane"/>
    <property type="evidence" value="ECO:0007669"/>
    <property type="project" value="TreeGrafter"/>
</dbReference>
<dbReference type="STRING" id="39060.SAMN05660706_101223"/>
<dbReference type="RefSeq" id="WP_092481614.1">
    <property type="nucleotide sequence ID" value="NZ_FOYM01000001.1"/>
</dbReference>
<keyword evidence="6" id="KW-0769">Symport</keyword>
<dbReference type="Proteomes" id="UP000199584">
    <property type="component" value="Unassembled WGS sequence"/>
</dbReference>
<sequence length="495" mass="53905">MLEREQWGTRAGFVLAAVGSAIGLGNIWRFPYMTYENGGGAFLIPYFFALLTAGIPLIILEFGLGHKFRGSAPLALAKARPGFEWLGWGQVFIAFFISVYYVGVVAWSLNYVGYSFNMAWGDDANAFFFEKYLGLSGGAFDFGGIKTYILAALVLAWIINFVVLYSGVKKGIELANKIFIPVLIAMILIIAVRGLTLPGAVSGLNYLFQPDFSKILDYKVWVAAYGQIFFTLSIGFAIMIAYSSYLPKKSDIVNNGFITALGNCGFSLLAGIAVFSIVGWMAQISGKPFEEVVTASVGLAFVAFPTAISNMPTAPQLFGVLFFLSLVFAGLSSHISINEAAISALMDKLNAPRKKVVTVYCLVAGLISLYMATGAGLYFLDIVDHFTNQIGIAFCGLIEVILIAWFFNVNSIKEHINPISDFQVGGWWVFCLKFITPVVLGYVALSNLWGDLKAPYGGYPLSAVVMLGWSVIAITIVGGYILRASGWRNRELLND</sequence>
<feature type="transmembrane region" description="Helical" evidence="7">
    <location>
        <begin position="221"/>
        <end position="245"/>
    </location>
</feature>
<reference evidence="9" key="1">
    <citation type="submission" date="2016-10" db="EMBL/GenBank/DDBJ databases">
        <authorList>
            <person name="Varghese N."/>
            <person name="Submissions S."/>
        </authorList>
    </citation>
    <scope>NUCLEOTIDE SEQUENCE [LARGE SCALE GENOMIC DNA]</scope>
    <source>
        <strain evidence="9">DSM 3669</strain>
    </source>
</reference>
<evidence type="ECO:0000313" key="8">
    <source>
        <dbReference type="EMBL" id="SFQ95625.1"/>
    </source>
</evidence>
<name>A0A1I6CQZ0_9FIRM</name>
<proteinExistence type="inferred from homology"/>
<dbReference type="AlphaFoldDB" id="A0A1I6CQZ0"/>
<feature type="transmembrane region" description="Helical" evidence="7">
    <location>
        <begin position="43"/>
        <end position="64"/>
    </location>
</feature>
<dbReference type="InterPro" id="IPR037272">
    <property type="entry name" value="SNS_sf"/>
</dbReference>
<comment type="subcellular location">
    <subcellularLocation>
        <location evidence="1">Membrane</location>
        <topology evidence="1">Multi-pass membrane protein</topology>
    </subcellularLocation>
</comment>
<evidence type="ECO:0000256" key="3">
    <source>
        <dbReference type="ARBA" id="ARBA00022692"/>
    </source>
</evidence>
<comment type="similarity">
    <text evidence="6">Belongs to the sodium:neurotransmitter symporter (SNF) (TC 2.A.22) family.</text>
</comment>
<dbReference type="SUPFAM" id="SSF161070">
    <property type="entry name" value="SNF-like"/>
    <property type="match status" value="1"/>
</dbReference>
<gene>
    <name evidence="8" type="ORF">SAMN05660706_101223</name>
</gene>
<evidence type="ECO:0000256" key="6">
    <source>
        <dbReference type="RuleBase" id="RU003732"/>
    </source>
</evidence>
<dbReference type="PANTHER" id="PTHR11616">
    <property type="entry name" value="SODIUM/CHLORIDE DEPENDENT TRANSPORTER"/>
    <property type="match status" value="1"/>
</dbReference>
<evidence type="ECO:0000256" key="1">
    <source>
        <dbReference type="ARBA" id="ARBA00004141"/>
    </source>
</evidence>
<evidence type="ECO:0000256" key="5">
    <source>
        <dbReference type="ARBA" id="ARBA00023136"/>
    </source>
</evidence>
<dbReference type="GO" id="GO:0035725">
    <property type="term" value="P:sodium ion transmembrane transport"/>
    <property type="evidence" value="ECO:0007669"/>
    <property type="project" value="TreeGrafter"/>
</dbReference>
<feature type="transmembrane region" description="Helical" evidence="7">
    <location>
        <begin position="148"/>
        <end position="166"/>
    </location>
</feature>
<dbReference type="NCBIfam" id="NF037979">
    <property type="entry name" value="Na_transp"/>
    <property type="match status" value="1"/>
</dbReference>
<dbReference type="GO" id="GO:0015293">
    <property type="term" value="F:symporter activity"/>
    <property type="evidence" value="ECO:0007669"/>
    <property type="project" value="UniProtKB-KW"/>
</dbReference>
<feature type="transmembrane region" description="Helical" evidence="7">
    <location>
        <begin position="427"/>
        <end position="449"/>
    </location>
</feature>
<evidence type="ECO:0000256" key="4">
    <source>
        <dbReference type="ARBA" id="ARBA00022989"/>
    </source>
</evidence>
<feature type="transmembrane region" description="Helical" evidence="7">
    <location>
        <begin position="386"/>
        <end position="407"/>
    </location>
</feature>
<keyword evidence="5 7" id="KW-0472">Membrane</keyword>
<feature type="transmembrane region" description="Helical" evidence="7">
    <location>
        <begin position="317"/>
        <end position="337"/>
    </location>
</feature>
<protein>
    <recommendedName>
        <fullName evidence="6">Transporter</fullName>
    </recommendedName>
</protein>
<dbReference type="PROSITE" id="PS50267">
    <property type="entry name" value="NA_NEUROTRAN_SYMP_3"/>
    <property type="match status" value="1"/>
</dbReference>